<comment type="catalytic activity">
    <reaction evidence="5">
        <text>a quinone + NADH + 5 H(+)(in) = a quinol + NAD(+) + 4 H(+)(out)</text>
        <dbReference type="Rhea" id="RHEA:57888"/>
        <dbReference type="ChEBI" id="CHEBI:15378"/>
        <dbReference type="ChEBI" id="CHEBI:24646"/>
        <dbReference type="ChEBI" id="CHEBI:57540"/>
        <dbReference type="ChEBI" id="CHEBI:57945"/>
        <dbReference type="ChEBI" id="CHEBI:132124"/>
    </reaction>
</comment>
<dbReference type="GO" id="GO:0005886">
    <property type="term" value="C:plasma membrane"/>
    <property type="evidence" value="ECO:0007669"/>
    <property type="project" value="UniProtKB-SubCell"/>
</dbReference>
<protein>
    <recommendedName>
        <fullName evidence="5">NADH-quinone oxidoreductase subunit N</fullName>
        <ecNumber evidence="5">7.1.1.-</ecNumber>
    </recommendedName>
    <alternativeName>
        <fullName evidence="5">NADH dehydrogenase I subunit N</fullName>
    </alternativeName>
    <alternativeName>
        <fullName evidence="5">NDH-1 subunit N</fullName>
    </alternativeName>
</protein>
<dbReference type="EC" id="7.1.1.-" evidence="5"/>
<reference evidence="8 9" key="1">
    <citation type="journal article" date="2010" name="Stand. Genomic Sci.">
        <title>Complete genome sequence of Denitrovibrio acetiphilus type strain (N2460).</title>
        <authorList>
            <person name="Kiss H."/>
            <person name="Lang E."/>
            <person name="Lapidus A."/>
            <person name="Copeland A."/>
            <person name="Nolan M."/>
            <person name="Glavina Del Rio T."/>
            <person name="Chen F."/>
            <person name="Lucas S."/>
            <person name="Tice H."/>
            <person name="Cheng J.F."/>
            <person name="Han C."/>
            <person name="Goodwin L."/>
            <person name="Pitluck S."/>
            <person name="Liolios K."/>
            <person name="Pati A."/>
            <person name="Ivanova N."/>
            <person name="Mavromatis K."/>
            <person name="Chen A."/>
            <person name="Palaniappan K."/>
            <person name="Land M."/>
            <person name="Hauser L."/>
            <person name="Chang Y.J."/>
            <person name="Jeffries C.D."/>
            <person name="Detter J.C."/>
            <person name="Brettin T."/>
            <person name="Spring S."/>
            <person name="Rohde M."/>
            <person name="Goker M."/>
            <person name="Woyke T."/>
            <person name="Bristow J."/>
            <person name="Eisen J.A."/>
            <person name="Markowitz V."/>
            <person name="Hugenholtz P."/>
            <person name="Kyrpides N.C."/>
            <person name="Klenk H.P."/>
        </authorList>
    </citation>
    <scope>NUCLEOTIDE SEQUENCE [LARGE SCALE GENOMIC DNA]</scope>
    <source>
        <strain evidence="9">DSM 12809 / NBRC 114555 / N2460</strain>
    </source>
</reference>
<feature type="transmembrane region" description="Helical" evidence="5">
    <location>
        <begin position="77"/>
        <end position="96"/>
    </location>
</feature>
<keyword evidence="4 5" id="KW-0472">Membrane</keyword>
<evidence type="ECO:0000313" key="9">
    <source>
        <dbReference type="Proteomes" id="UP000002012"/>
    </source>
</evidence>
<dbReference type="HAMAP" id="MF_00445">
    <property type="entry name" value="NDH1_NuoN_1"/>
    <property type="match status" value="1"/>
</dbReference>
<evidence type="ECO:0000313" key="8">
    <source>
        <dbReference type="EMBL" id="ADD66830.1"/>
    </source>
</evidence>
<dbReference type="Pfam" id="PF00361">
    <property type="entry name" value="Proton_antipo_M"/>
    <property type="match status" value="1"/>
</dbReference>
<feature type="transmembrane region" description="Helical" evidence="5">
    <location>
        <begin position="271"/>
        <end position="293"/>
    </location>
</feature>
<dbReference type="PANTHER" id="PTHR22773">
    <property type="entry name" value="NADH DEHYDROGENASE"/>
    <property type="match status" value="1"/>
</dbReference>
<feature type="transmembrane region" description="Helical" evidence="5">
    <location>
        <begin position="300"/>
        <end position="321"/>
    </location>
</feature>
<evidence type="ECO:0000256" key="1">
    <source>
        <dbReference type="ARBA" id="ARBA00004127"/>
    </source>
</evidence>
<keyword evidence="5" id="KW-0830">Ubiquinone</keyword>
<evidence type="ECO:0000256" key="4">
    <source>
        <dbReference type="ARBA" id="ARBA00023136"/>
    </source>
</evidence>
<evidence type="ECO:0000256" key="5">
    <source>
        <dbReference type="HAMAP-Rule" id="MF_00445"/>
    </source>
</evidence>
<dbReference type="InParanoid" id="D4H182"/>
<evidence type="ECO:0000259" key="7">
    <source>
        <dbReference type="Pfam" id="PF00361"/>
    </source>
</evidence>
<comment type="subunit">
    <text evidence="5">NDH-1 is composed of 14 different subunits. Subunits NuoA, H, J, K, L, M, N constitute the membrane sector of the complex.</text>
</comment>
<dbReference type="STRING" id="522772.Dacet_0023"/>
<dbReference type="GO" id="GO:0042773">
    <property type="term" value="P:ATP synthesis coupled electron transport"/>
    <property type="evidence" value="ECO:0007669"/>
    <property type="project" value="InterPro"/>
</dbReference>
<feature type="transmembrane region" description="Helical" evidence="5">
    <location>
        <begin position="108"/>
        <end position="125"/>
    </location>
</feature>
<dbReference type="OrthoDB" id="9811718at2"/>
<dbReference type="GO" id="GO:0008137">
    <property type="term" value="F:NADH dehydrogenase (ubiquinone) activity"/>
    <property type="evidence" value="ECO:0007669"/>
    <property type="project" value="InterPro"/>
</dbReference>
<proteinExistence type="inferred from homology"/>
<organism evidence="8 9">
    <name type="scientific">Denitrovibrio acetiphilus (strain DSM 12809 / NBRC 114555 / N2460)</name>
    <dbReference type="NCBI Taxonomy" id="522772"/>
    <lineage>
        <taxon>Bacteria</taxon>
        <taxon>Pseudomonadati</taxon>
        <taxon>Deferribacterota</taxon>
        <taxon>Deferribacteres</taxon>
        <taxon>Deferribacterales</taxon>
        <taxon>Geovibrionaceae</taxon>
        <taxon>Denitrovibrio</taxon>
    </lineage>
</organism>
<dbReference type="InterPro" id="IPR010096">
    <property type="entry name" value="NADH-Q_OxRdtase_suN/2"/>
</dbReference>
<keyword evidence="5" id="KW-1278">Translocase</keyword>
<keyword evidence="3 5" id="KW-1133">Transmembrane helix</keyword>
<feature type="transmembrane region" description="Helical" evidence="5">
    <location>
        <begin position="369"/>
        <end position="387"/>
    </location>
</feature>
<evidence type="ECO:0000256" key="2">
    <source>
        <dbReference type="ARBA" id="ARBA00022692"/>
    </source>
</evidence>
<feature type="transmembrane region" description="Helical" evidence="5">
    <location>
        <begin position="160"/>
        <end position="181"/>
    </location>
</feature>
<dbReference type="Proteomes" id="UP000002012">
    <property type="component" value="Chromosome"/>
</dbReference>
<dbReference type="AlphaFoldDB" id="D4H182"/>
<dbReference type="GO" id="GO:0012505">
    <property type="term" value="C:endomembrane system"/>
    <property type="evidence" value="ECO:0007669"/>
    <property type="project" value="UniProtKB-SubCell"/>
</dbReference>
<feature type="transmembrane region" description="Helical" evidence="5">
    <location>
        <begin position="6"/>
        <end position="28"/>
    </location>
</feature>
<evidence type="ECO:0000256" key="6">
    <source>
        <dbReference type="RuleBase" id="RU000320"/>
    </source>
</evidence>
<feature type="transmembrane region" description="Helical" evidence="5">
    <location>
        <begin position="208"/>
        <end position="230"/>
    </location>
</feature>
<keyword evidence="5" id="KW-0874">Quinone</keyword>
<gene>
    <name evidence="5" type="primary">nuoN</name>
    <name evidence="8" type="ordered locus">Dacet_0023</name>
</gene>
<dbReference type="eggNOG" id="COG1007">
    <property type="taxonomic scope" value="Bacteria"/>
</dbReference>
<name>D4H182_DENA2</name>
<feature type="transmembrane region" description="Helical" evidence="5">
    <location>
        <begin position="327"/>
        <end position="348"/>
    </location>
</feature>
<dbReference type="RefSeq" id="WP_013009378.1">
    <property type="nucleotide sequence ID" value="NC_013943.1"/>
</dbReference>
<dbReference type="GO" id="GO:0048038">
    <property type="term" value="F:quinone binding"/>
    <property type="evidence" value="ECO:0007669"/>
    <property type="project" value="UniProtKB-KW"/>
</dbReference>
<keyword evidence="5" id="KW-0997">Cell inner membrane</keyword>
<dbReference type="FunCoup" id="D4H182">
    <property type="interactions" value="135"/>
</dbReference>
<dbReference type="HOGENOM" id="CLU_007100_1_5_0"/>
<feature type="transmembrane region" description="Helical" evidence="5">
    <location>
        <begin position="447"/>
        <end position="470"/>
    </location>
</feature>
<sequence length="479" mass="52516">MSPQGILNLLSIYPEVIMTVFGLVLVVLDVMTKDEKKSMVGYFGIAFIIITVLISWPPVGKKFLGFGNMVMWDSYSFVFFLIFGIAYTLTALGSVSYLKENGILKGEFYSILFFSIIGMMFMVSAFDLTVFYAGMETMAISMYIMAGFNKKCVRSTEAGIKYFIIGAFSSGIFLYGLTFVYGSTGSMNYLEIAAALKGGAADLTTFKFGLVLMLAGFAFKISAVPFHMWAPDVYQGAPTPASGFMTVAPKAAAMGALIRFCWIALEPVSGMWGMFFSILAVLTMTYGNLVALAQNNVKRMLGYSAIAHAGFMLIGLVSMNPEGYQSVALYAIIYAFMNIGAFTLLGLVKNKGMIDDERIESFAGLSKKNPMYALGMLIFMFSLAGIPPLAGFIGKFQILMAAMKAELYWLAIIGGLNSALACYYYMRVTIYMYFKEPEYEVDATVSRSAFITSFIGAVMVLAIGFFPSFFVNLVKTLLV</sequence>
<evidence type="ECO:0000256" key="3">
    <source>
        <dbReference type="ARBA" id="ARBA00022989"/>
    </source>
</evidence>
<dbReference type="GO" id="GO:0050136">
    <property type="term" value="F:NADH dehydrogenase (quinone) (non-electrogenic) activity"/>
    <property type="evidence" value="ECO:0007669"/>
    <property type="project" value="UniProtKB-UniRule"/>
</dbReference>
<dbReference type="NCBIfam" id="TIGR01770">
    <property type="entry name" value="NDH_I_N"/>
    <property type="match status" value="1"/>
</dbReference>
<keyword evidence="9" id="KW-1185">Reference proteome</keyword>
<dbReference type="PaxDb" id="522772-Dacet_0023"/>
<dbReference type="KEGG" id="dap:Dacet_0023"/>
<keyword evidence="5" id="KW-1003">Cell membrane</keyword>
<accession>D4H182</accession>
<keyword evidence="2 5" id="KW-0812">Transmembrane</keyword>
<feature type="transmembrane region" description="Helical" evidence="5">
    <location>
        <begin position="407"/>
        <end position="426"/>
    </location>
</feature>
<comment type="subcellular location">
    <subcellularLocation>
        <location evidence="5">Cell inner membrane</location>
        <topology evidence="5">Multi-pass membrane protein</topology>
    </subcellularLocation>
    <subcellularLocation>
        <location evidence="1">Endomembrane system</location>
        <topology evidence="1">Multi-pass membrane protein</topology>
    </subcellularLocation>
    <subcellularLocation>
        <location evidence="6">Membrane</location>
        <topology evidence="6">Multi-pass membrane protein</topology>
    </subcellularLocation>
</comment>
<keyword evidence="5" id="KW-0520">NAD</keyword>
<keyword evidence="5" id="KW-0813">Transport</keyword>
<feature type="transmembrane region" description="Helical" evidence="5">
    <location>
        <begin position="242"/>
        <end position="265"/>
    </location>
</feature>
<comment type="function">
    <text evidence="5">NDH-1 shuttles electrons from NADH, via FMN and iron-sulfur (Fe-S) centers, to quinones in the respiratory chain. The immediate electron acceptor for the enzyme in this species is believed to be ubiquinone. Couples the redox reaction to proton translocation (for every two electrons transferred, four hydrogen ions are translocated across the cytoplasmic membrane), and thus conserves the redox energy in a proton gradient.</text>
</comment>
<feature type="transmembrane region" description="Helical" evidence="5">
    <location>
        <begin position="40"/>
        <end position="57"/>
    </location>
</feature>
<comment type="similarity">
    <text evidence="5">Belongs to the complex I subunit 2 family.</text>
</comment>
<dbReference type="EMBL" id="CP001968">
    <property type="protein sequence ID" value="ADD66830.1"/>
    <property type="molecule type" value="Genomic_DNA"/>
</dbReference>
<feature type="domain" description="NADH:quinone oxidoreductase/Mrp antiporter transmembrane" evidence="7">
    <location>
        <begin position="126"/>
        <end position="420"/>
    </location>
</feature>
<dbReference type="InterPro" id="IPR001750">
    <property type="entry name" value="ND/Mrp_TM"/>
</dbReference>